<dbReference type="Gene3D" id="2.40.50.140">
    <property type="entry name" value="Nucleic acid-binding proteins"/>
    <property type="match status" value="1"/>
</dbReference>
<accession>A0A8S5VAE0</accession>
<dbReference type="InterPro" id="IPR022595">
    <property type="entry name" value="Enc34_ssDNA-bd"/>
</dbReference>
<dbReference type="Pfam" id="PF10991">
    <property type="entry name" value="Enc34_ssDNA-bd"/>
    <property type="match status" value="1"/>
</dbReference>
<organism evidence="1">
    <name type="scientific">Siphoviridae sp. ct6bU4</name>
    <dbReference type="NCBI Taxonomy" id="2825344"/>
    <lineage>
        <taxon>Viruses</taxon>
        <taxon>Duplodnaviria</taxon>
        <taxon>Heunggongvirae</taxon>
        <taxon>Uroviricota</taxon>
        <taxon>Caudoviricetes</taxon>
    </lineage>
</organism>
<protein>
    <submittedName>
        <fullName evidence="1">DNA helix destabilizing protein</fullName>
    </submittedName>
</protein>
<dbReference type="EMBL" id="BK016234">
    <property type="protein sequence ID" value="DAG03684.1"/>
    <property type="molecule type" value="Genomic_DNA"/>
</dbReference>
<name>A0A8S5VAE0_9CAUD</name>
<proteinExistence type="predicted"/>
<dbReference type="SUPFAM" id="SSF50249">
    <property type="entry name" value="Nucleic acid-binding proteins"/>
    <property type="match status" value="1"/>
</dbReference>
<reference evidence="1" key="1">
    <citation type="journal article" date="2021" name="Proc. Natl. Acad. Sci. U.S.A.">
        <title>A Catalog of Tens of Thousands of Viruses from Human Metagenomes Reveals Hidden Associations with Chronic Diseases.</title>
        <authorList>
            <person name="Tisza M.J."/>
            <person name="Buck C.B."/>
        </authorList>
    </citation>
    <scope>NUCLEOTIDE SEQUENCE</scope>
    <source>
        <strain evidence="1">Ct6bU4</strain>
    </source>
</reference>
<sequence>MSNASTRITTGEVRLSFAHLFEPYANPGSADEPKYSVTLVIPKSDTETVEKIRKAQQAALEKGKDSKFGGKIPKAWNDTLRDGDESDRPEYEGCWYISTRAGANYPPMVVDRARNGIIDPREIYSGVYARAAIDAFAYNTSGNRGVSFQIVAVQKTKDGEPFAGGAPVKADDLFDDLGDTEEELI</sequence>
<evidence type="ECO:0000313" key="1">
    <source>
        <dbReference type="EMBL" id="DAG03684.1"/>
    </source>
</evidence>
<dbReference type="InterPro" id="IPR012340">
    <property type="entry name" value="NA-bd_OB-fold"/>
</dbReference>